<proteinExistence type="predicted"/>
<evidence type="ECO:0000313" key="3">
    <source>
        <dbReference type="EMBL" id="CAF4464280.1"/>
    </source>
</evidence>
<comment type="caution">
    <text evidence="2">The sequence shown here is derived from an EMBL/GenBank/DDBJ whole genome shotgun (WGS) entry which is preliminary data.</text>
</comment>
<sequence>ISSGVDSKVELEYANPIKWYTNNETFIYRQINNILRLENFQLLMSYRYYIIDLCLQIETLYRHDKSHVTMIYRAGNISEIELMNVKCGSKAGQYIAMNGFVSTTKSKRFAESWTKCNKSKRPGVVSVIYKIRIDSNQPCTAFADIGNISQHPEEQEVLFSIGAVFSVDQVIDPLVDDTDKFYYIKLTACDLNEIIIDDIRSKVKRSSQTALRILLSKYLTELGEYRFV</sequence>
<dbReference type="Pfam" id="PF03496">
    <property type="entry name" value="ADPrib_exo_Tox"/>
    <property type="match status" value="1"/>
</dbReference>
<dbReference type="EMBL" id="CAJNOQ010033809">
    <property type="protein sequence ID" value="CAF1591752.1"/>
    <property type="molecule type" value="Genomic_DNA"/>
</dbReference>
<dbReference type="PROSITE" id="PS51996">
    <property type="entry name" value="TR_MART"/>
    <property type="match status" value="1"/>
</dbReference>
<protein>
    <recommendedName>
        <fullName evidence="1">ADP ribosyltransferase domain-containing protein</fullName>
    </recommendedName>
</protein>
<dbReference type="GO" id="GO:0005576">
    <property type="term" value="C:extracellular region"/>
    <property type="evidence" value="ECO:0007669"/>
    <property type="project" value="InterPro"/>
</dbReference>
<dbReference type="OrthoDB" id="423533at2759"/>
<name>A0A816A282_9BILA</name>
<feature type="non-terminal residue" evidence="2">
    <location>
        <position position="1"/>
    </location>
</feature>
<dbReference type="InterPro" id="IPR003540">
    <property type="entry name" value="ADP-ribosyltransferase"/>
</dbReference>
<accession>A0A816A282</accession>
<evidence type="ECO:0000259" key="1">
    <source>
        <dbReference type="Pfam" id="PF03496"/>
    </source>
</evidence>
<dbReference type="EMBL" id="CAJOBC010099981">
    <property type="protein sequence ID" value="CAF4464280.1"/>
    <property type="molecule type" value="Genomic_DNA"/>
</dbReference>
<dbReference type="Proteomes" id="UP000681722">
    <property type="component" value="Unassembled WGS sequence"/>
</dbReference>
<evidence type="ECO:0000313" key="4">
    <source>
        <dbReference type="Proteomes" id="UP000663829"/>
    </source>
</evidence>
<dbReference type="Proteomes" id="UP000663829">
    <property type="component" value="Unassembled WGS sequence"/>
</dbReference>
<reference evidence="2" key="1">
    <citation type="submission" date="2021-02" db="EMBL/GenBank/DDBJ databases">
        <authorList>
            <person name="Nowell W R."/>
        </authorList>
    </citation>
    <scope>NUCLEOTIDE SEQUENCE</scope>
</reference>
<keyword evidence="4" id="KW-1185">Reference proteome</keyword>
<feature type="domain" description="ADP ribosyltransferase" evidence="1">
    <location>
        <begin position="65"/>
        <end position="179"/>
    </location>
</feature>
<dbReference type="AlphaFoldDB" id="A0A816A282"/>
<dbReference type="SUPFAM" id="SSF56399">
    <property type="entry name" value="ADP-ribosylation"/>
    <property type="match status" value="1"/>
</dbReference>
<evidence type="ECO:0000313" key="2">
    <source>
        <dbReference type="EMBL" id="CAF1591752.1"/>
    </source>
</evidence>
<gene>
    <name evidence="2" type="ORF">GPM918_LOCUS41814</name>
    <name evidence="3" type="ORF">SRO942_LOCUS42929</name>
</gene>
<organism evidence="2 4">
    <name type="scientific">Didymodactylos carnosus</name>
    <dbReference type="NCBI Taxonomy" id="1234261"/>
    <lineage>
        <taxon>Eukaryota</taxon>
        <taxon>Metazoa</taxon>
        <taxon>Spiralia</taxon>
        <taxon>Gnathifera</taxon>
        <taxon>Rotifera</taxon>
        <taxon>Eurotatoria</taxon>
        <taxon>Bdelloidea</taxon>
        <taxon>Philodinida</taxon>
        <taxon>Philodinidae</taxon>
        <taxon>Didymodactylos</taxon>
    </lineage>
</organism>
<dbReference type="Gene3D" id="3.90.176.10">
    <property type="entry name" value="Toxin ADP-ribosyltransferase, Chain A, domain 1"/>
    <property type="match status" value="1"/>
</dbReference>